<dbReference type="EMBL" id="CP046620">
    <property type="protein sequence ID" value="QHQ34744.1"/>
    <property type="molecule type" value="Genomic_DNA"/>
</dbReference>
<accession>A0A6P1SVN6</accession>
<keyword evidence="3" id="KW-1185">Reference proteome</keyword>
<proteinExistence type="predicted"/>
<gene>
    <name evidence="2" type="ORF">GO499_05820</name>
</gene>
<reference evidence="2 3" key="1">
    <citation type="submission" date="2019-12" db="EMBL/GenBank/DDBJ databases">
        <title>Complete genome sequence of Algicella marina strain 9Alg 56(T) isolated from the red alga Tichocarpus crinitus.</title>
        <authorList>
            <person name="Kim S.-G."/>
            <person name="Nedashkovskaya O.I."/>
        </authorList>
    </citation>
    <scope>NUCLEOTIDE SEQUENCE [LARGE SCALE GENOMIC DNA]</scope>
    <source>
        <strain evidence="2 3">9Alg 56</strain>
    </source>
</reference>
<evidence type="ECO:0000313" key="2">
    <source>
        <dbReference type="EMBL" id="QHQ34744.1"/>
    </source>
</evidence>
<protein>
    <submittedName>
        <fullName evidence="2">Uncharacterized protein</fullName>
    </submittedName>
</protein>
<dbReference type="KEGG" id="amaq:GO499_05820"/>
<feature type="compositionally biased region" description="Polar residues" evidence="1">
    <location>
        <begin position="1"/>
        <end position="13"/>
    </location>
</feature>
<dbReference type="AlphaFoldDB" id="A0A6P1SVN6"/>
<dbReference type="RefSeq" id="WP_161861312.1">
    <property type="nucleotide sequence ID" value="NZ_CP046620.1"/>
</dbReference>
<dbReference type="Proteomes" id="UP000464495">
    <property type="component" value="Chromosome"/>
</dbReference>
<evidence type="ECO:0000256" key="1">
    <source>
        <dbReference type="SAM" id="MobiDB-lite"/>
    </source>
</evidence>
<feature type="region of interest" description="Disordered" evidence="1">
    <location>
        <begin position="1"/>
        <end position="22"/>
    </location>
</feature>
<organism evidence="2 3">
    <name type="scientific">Algicella marina</name>
    <dbReference type="NCBI Taxonomy" id="2683284"/>
    <lineage>
        <taxon>Bacteria</taxon>
        <taxon>Pseudomonadati</taxon>
        <taxon>Pseudomonadota</taxon>
        <taxon>Alphaproteobacteria</taxon>
        <taxon>Rhodobacterales</taxon>
        <taxon>Paracoccaceae</taxon>
        <taxon>Algicella</taxon>
    </lineage>
</organism>
<name>A0A6P1SVN6_9RHOB</name>
<sequence>MKLSNAFSDQNGAANWHATPERASGQSRTTLATFLRNSLIACCPVLLAACPDKDGTVTAKLNYSYASDFNAFLNTTLPTGSLYLWDRSERQLEIVERSAFAGSPPQVTPVGNRRTSRLEGASLSARLPKGTASVSASFNSADVDITSTAVTLSRQTDVEGKLEDLYRQLDKTPEEKRQDWHLDTAINANADRRYLYVVVSGGLFGESFQIRVGERASAEPTASITIGGEEIAEFTLTQQANWDCAQEVTTGEPCLFGVSVFEARWNVIEGPPQVTRLNLVETERYGKVELAETFRNTFR</sequence>
<evidence type="ECO:0000313" key="3">
    <source>
        <dbReference type="Proteomes" id="UP000464495"/>
    </source>
</evidence>